<reference evidence="2" key="1">
    <citation type="submission" date="2022-05" db="EMBL/GenBank/DDBJ databases">
        <authorList>
            <person name="Tuo L."/>
        </authorList>
    </citation>
    <scope>NUCLEOTIDE SEQUENCE</scope>
    <source>
        <strain evidence="2">BSK12Z-4</strain>
    </source>
</reference>
<feature type="region of interest" description="Disordered" evidence="1">
    <location>
        <begin position="55"/>
        <end position="74"/>
    </location>
</feature>
<keyword evidence="3" id="KW-1185">Reference proteome</keyword>
<dbReference type="InterPro" id="IPR014917">
    <property type="entry name" value="DUF1800"/>
</dbReference>
<dbReference type="Pfam" id="PF08811">
    <property type="entry name" value="DUF1800"/>
    <property type="match status" value="1"/>
</dbReference>
<proteinExistence type="predicted"/>
<name>A0A9X2D7G6_9ACTN</name>
<organism evidence="2 3">
    <name type="scientific">Nocardioides bruguierae</name>
    <dbReference type="NCBI Taxonomy" id="2945102"/>
    <lineage>
        <taxon>Bacteria</taxon>
        <taxon>Bacillati</taxon>
        <taxon>Actinomycetota</taxon>
        <taxon>Actinomycetes</taxon>
        <taxon>Propionibacteriales</taxon>
        <taxon>Nocardioidaceae</taxon>
        <taxon>Nocardioides</taxon>
    </lineage>
</organism>
<dbReference type="Proteomes" id="UP001139485">
    <property type="component" value="Unassembled WGS sequence"/>
</dbReference>
<accession>A0A9X2D7G6</accession>
<dbReference type="AlphaFoldDB" id="A0A9X2D7G6"/>
<comment type="caution">
    <text evidence="2">The sequence shown here is derived from an EMBL/GenBank/DDBJ whole genome shotgun (WGS) entry which is preliminary data.</text>
</comment>
<evidence type="ECO:0000256" key="1">
    <source>
        <dbReference type="SAM" id="MobiDB-lite"/>
    </source>
</evidence>
<protein>
    <submittedName>
        <fullName evidence="2">DUF1800 domain-containing protein</fullName>
    </submittedName>
</protein>
<evidence type="ECO:0000313" key="3">
    <source>
        <dbReference type="Proteomes" id="UP001139485"/>
    </source>
</evidence>
<feature type="region of interest" description="Disordered" evidence="1">
    <location>
        <begin position="1"/>
        <end position="28"/>
    </location>
</feature>
<sequence length="548" mass="59811">MTSSASSVHGATGAQDAPAPLHLRPAPTGLGRRRALRALGGGTLVAGAAATGVATSPAAAAASRTRRPRRWNATPVASRADRHLLNRFTYGITPDLVEEVTRLGGPAWFEAQVAAATADPGAADRLVAGWWPDLSLTGVEVLARHTAGTRSLWLLMDDYAQRALARRIVSPHQVLEVMTEFWENHLHVPVAADNMGVLRVEYGDRVRAHALGRFEDLLRATTTHPAMLAYLNNNSSTRWHPNENLGRELLELHTVGVGNHTEDDIKDAARVLTGWTFTWGEFETRFRADWHATGAVDVCGFAHANTDATGKDAVGAMLTYLAHHPATARRIATKLVMTFVDAESVPEALVDRLAQAYLEHDTAIVPVLRVLLASPEFARAVDRRLRDADDDVVATYRVLGVRLTRPRNEASAARQLRSQAASLGLSPFAWPRPDGQPLGNRAWASPTRALASMTVHWQMASRTWPVVDVVHPTMTQLVPEGRLRFDQLVDHLSRRLLGRTASRSLLKAATAATRIGPGVRVDSRDRRLAAGWAQLVAAVLDSPEFYYH</sequence>
<dbReference type="PROSITE" id="PS51318">
    <property type="entry name" value="TAT"/>
    <property type="match status" value="1"/>
</dbReference>
<gene>
    <name evidence="2" type="ORF">M8330_07930</name>
</gene>
<evidence type="ECO:0000313" key="2">
    <source>
        <dbReference type="EMBL" id="MCM0620222.1"/>
    </source>
</evidence>
<dbReference type="EMBL" id="JAMOIL010000009">
    <property type="protein sequence ID" value="MCM0620222.1"/>
    <property type="molecule type" value="Genomic_DNA"/>
</dbReference>
<dbReference type="RefSeq" id="WP_250826897.1">
    <property type="nucleotide sequence ID" value="NZ_JAMOIL010000009.1"/>
</dbReference>
<dbReference type="InterPro" id="IPR006311">
    <property type="entry name" value="TAT_signal"/>
</dbReference>